<organism evidence="1">
    <name type="scientific">Anguilla anguilla</name>
    <name type="common">European freshwater eel</name>
    <name type="synonym">Muraena anguilla</name>
    <dbReference type="NCBI Taxonomy" id="7936"/>
    <lineage>
        <taxon>Eukaryota</taxon>
        <taxon>Metazoa</taxon>
        <taxon>Chordata</taxon>
        <taxon>Craniata</taxon>
        <taxon>Vertebrata</taxon>
        <taxon>Euteleostomi</taxon>
        <taxon>Actinopterygii</taxon>
        <taxon>Neopterygii</taxon>
        <taxon>Teleostei</taxon>
        <taxon>Anguilliformes</taxon>
        <taxon>Anguillidae</taxon>
        <taxon>Anguilla</taxon>
    </lineage>
</organism>
<accession>A0A0E9PJT1</accession>
<proteinExistence type="predicted"/>
<protein>
    <submittedName>
        <fullName evidence="1">Uncharacterized protein</fullName>
    </submittedName>
</protein>
<evidence type="ECO:0000313" key="1">
    <source>
        <dbReference type="EMBL" id="JAH04749.1"/>
    </source>
</evidence>
<name>A0A0E9PJT1_ANGAN</name>
<dbReference type="EMBL" id="GBXM01103828">
    <property type="protein sequence ID" value="JAH04749.1"/>
    <property type="molecule type" value="Transcribed_RNA"/>
</dbReference>
<dbReference type="AlphaFoldDB" id="A0A0E9PJT1"/>
<reference evidence="1" key="2">
    <citation type="journal article" date="2015" name="Fish Shellfish Immunol.">
        <title>Early steps in the European eel (Anguilla anguilla)-Vibrio vulnificus interaction in the gills: Role of the RtxA13 toxin.</title>
        <authorList>
            <person name="Callol A."/>
            <person name="Pajuelo D."/>
            <person name="Ebbesson L."/>
            <person name="Teles M."/>
            <person name="MacKenzie S."/>
            <person name="Amaro C."/>
        </authorList>
    </citation>
    <scope>NUCLEOTIDE SEQUENCE</scope>
</reference>
<reference evidence="1" key="1">
    <citation type="submission" date="2014-11" db="EMBL/GenBank/DDBJ databases">
        <authorList>
            <person name="Amaro Gonzalez C."/>
        </authorList>
    </citation>
    <scope>NUCLEOTIDE SEQUENCE</scope>
</reference>
<sequence>MSSLPPSTQLSDCEINIHLGPSALVLESYRLSADCNFNLKISK</sequence>